<keyword evidence="3" id="KW-1185">Reference proteome</keyword>
<dbReference type="Proteomes" id="UP001417504">
    <property type="component" value="Unassembled WGS sequence"/>
</dbReference>
<evidence type="ECO:0000256" key="1">
    <source>
        <dbReference type="SAM" id="MobiDB-lite"/>
    </source>
</evidence>
<organism evidence="2 3">
    <name type="scientific">Stephania japonica</name>
    <dbReference type="NCBI Taxonomy" id="461633"/>
    <lineage>
        <taxon>Eukaryota</taxon>
        <taxon>Viridiplantae</taxon>
        <taxon>Streptophyta</taxon>
        <taxon>Embryophyta</taxon>
        <taxon>Tracheophyta</taxon>
        <taxon>Spermatophyta</taxon>
        <taxon>Magnoliopsida</taxon>
        <taxon>Ranunculales</taxon>
        <taxon>Menispermaceae</taxon>
        <taxon>Menispermoideae</taxon>
        <taxon>Cissampelideae</taxon>
        <taxon>Stephania</taxon>
    </lineage>
</organism>
<sequence length="126" mass="14178">MPSTPKRLRRLCLLPSETTAVHRSIGNRVGVYDPQDSRTPTPGSHREVPIVEAKWGHTKEASAWERNKGMAVEKVREVREVRRRRRLVERMLGLGLGLELEEWGFGDGGMREGVVGVLTSRHLGSN</sequence>
<dbReference type="EMBL" id="JBBNAE010000008">
    <property type="protein sequence ID" value="KAK9102653.1"/>
    <property type="molecule type" value="Genomic_DNA"/>
</dbReference>
<dbReference type="AlphaFoldDB" id="A0AAP0F721"/>
<protein>
    <submittedName>
        <fullName evidence="2">Uncharacterized protein</fullName>
    </submittedName>
</protein>
<name>A0AAP0F721_9MAGN</name>
<evidence type="ECO:0000313" key="3">
    <source>
        <dbReference type="Proteomes" id="UP001417504"/>
    </source>
</evidence>
<proteinExistence type="predicted"/>
<gene>
    <name evidence="2" type="ORF">Sjap_019907</name>
</gene>
<feature type="region of interest" description="Disordered" evidence="1">
    <location>
        <begin position="25"/>
        <end position="47"/>
    </location>
</feature>
<reference evidence="2 3" key="1">
    <citation type="submission" date="2024-01" db="EMBL/GenBank/DDBJ databases">
        <title>Genome assemblies of Stephania.</title>
        <authorList>
            <person name="Yang L."/>
        </authorList>
    </citation>
    <scope>NUCLEOTIDE SEQUENCE [LARGE SCALE GENOMIC DNA]</scope>
    <source>
        <strain evidence="2">QJT</strain>
        <tissue evidence="2">Leaf</tissue>
    </source>
</reference>
<comment type="caution">
    <text evidence="2">The sequence shown here is derived from an EMBL/GenBank/DDBJ whole genome shotgun (WGS) entry which is preliminary data.</text>
</comment>
<evidence type="ECO:0000313" key="2">
    <source>
        <dbReference type="EMBL" id="KAK9102653.1"/>
    </source>
</evidence>
<accession>A0AAP0F721</accession>